<organism evidence="13 14">
    <name type="scientific">Acinetobacter septicus</name>
    <dbReference type="NCBI Taxonomy" id="465797"/>
    <lineage>
        <taxon>Bacteria</taxon>
        <taxon>Pseudomonadati</taxon>
        <taxon>Pseudomonadota</taxon>
        <taxon>Gammaproteobacteria</taxon>
        <taxon>Moraxellales</taxon>
        <taxon>Moraxellaceae</taxon>
        <taxon>Acinetobacter</taxon>
    </lineage>
</organism>
<dbReference type="Gene3D" id="1.10.40.60">
    <property type="entry name" value="EpsJ-like"/>
    <property type="match status" value="2"/>
</dbReference>
<dbReference type="InterPro" id="IPR049179">
    <property type="entry name" value="T2SSK_SAM-like_2nd"/>
</dbReference>
<dbReference type="PANTHER" id="PTHR38831:SF1">
    <property type="entry name" value="TYPE II SECRETION SYSTEM PROTEIN K-RELATED"/>
    <property type="match status" value="1"/>
</dbReference>
<evidence type="ECO:0000256" key="10">
    <source>
        <dbReference type="PIRNR" id="PIRNR002786"/>
    </source>
</evidence>
<dbReference type="GO" id="GO:0005886">
    <property type="term" value="C:plasma membrane"/>
    <property type="evidence" value="ECO:0007669"/>
    <property type="project" value="UniProtKB-SubCell"/>
</dbReference>
<dbReference type="SUPFAM" id="SSF158544">
    <property type="entry name" value="GspK insert domain-like"/>
    <property type="match status" value="1"/>
</dbReference>
<sequence>MMRSRIKNQQGIALITILVMVALATILAATIAKKQSNTAENTAYLIRQDQSLLYAKSAEAFFSELLVQDAQDSAQVDHLGETWAKPMSAFPVEDGYISGELQDESGKFNLNNLVKADGTPDENVQKWFEKLLVRVGLPAELSQAVIDWQDPDDQPTGAMGAESSYYQGLQPPYLAPNTQFHSIEELKRVRGFEGKNFDLIKPYISALPTTQSTKININTASALVLASIDEKLDQHAIEEQLKAKFAKMEYFNSVNDLWSLDAFKNIDPDNKQRVMSLLDVKSNYFQAHIEVMLSERKRQFRSSLMRKDKQVFVYSRSLAPF</sequence>
<keyword evidence="3 10" id="KW-0813">Transport</keyword>
<evidence type="ECO:0000256" key="2">
    <source>
        <dbReference type="ARBA" id="ARBA00007246"/>
    </source>
</evidence>
<name>A0ABD7F539_9GAMM</name>
<evidence type="ECO:0000259" key="11">
    <source>
        <dbReference type="Pfam" id="PF03934"/>
    </source>
</evidence>
<gene>
    <name evidence="13" type="primary">gspK</name>
    <name evidence="13" type="ORF">I6L31_01370</name>
</gene>
<dbReference type="Pfam" id="PF21687">
    <property type="entry name" value="T2SSK_1st"/>
    <property type="match status" value="1"/>
</dbReference>
<accession>A0ABD7F539</accession>
<evidence type="ECO:0000256" key="3">
    <source>
        <dbReference type="ARBA" id="ARBA00022448"/>
    </source>
</evidence>
<dbReference type="InterPro" id="IPR049031">
    <property type="entry name" value="T2SSK_SAM-like_1st"/>
</dbReference>
<dbReference type="EMBL" id="CP079898">
    <property type="protein sequence ID" value="QXZ23482.1"/>
    <property type="molecule type" value="Genomic_DNA"/>
</dbReference>
<dbReference type="InterPro" id="IPR005628">
    <property type="entry name" value="GspK"/>
</dbReference>
<comment type="similarity">
    <text evidence="2 10">Belongs to the GSP K family.</text>
</comment>
<evidence type="ECO:0000256" key="5">
    <source>
        <dbReference type="ARBA" id="ARBA00022519"/>
    </source>
</evidence>
<dbReference type="InterPro" id="IPR038072">
    <property type="entry name" value="GspK_central_sf"/>
</dbReference>
<evidence type="ECO:0000256" key="4">
    <source>
        <dbReference type="ARBA" id="ARBA00022475"/>
    </source>
</evidence>
<feature type="domain" description="T2SS protein K first SAM-like" evidence="12">
    <location>
        <begin position="106"/>
        <end position="209"/>
    </location>
</feature>
<dbReference type="Gene3D" id="3.30.1300.30">
    <property type="entry name" value="GSPII I/J protein-like"/>
    <property type="match status" value="1"/>
</dbReference>
<dbReference type="RefSeq" id="WP_005003990.1">
    <property type="nucleotide sequence ID" value="NZ_CP079898.1"/>
</dbReference>
<protein>
    <recommendedName>
        <fullName evidence="10">Type II secretion system protein K</fullName>
    </recommendedName>
</protein>
<dbReference type="InterPro" id="IPR045584">
    <property type="entry name" value="Pilin-like"/>
</dbReference>
<dbReference type="AlphaFoldDB" id="A0ABD7F539"/>
<proteinExistence type="inferred from homology"/>
<comment type="subcellular location">
    <subcellularLocation>
        <location evidence="1 10">Cell inner membrane</location>
    </subcellularLocation>
</comment>
<dbReference type="NCBIfam" id="NF037980">
    <property type="entry name" value="T2SS_GspK"/>
    <property type="match status" value="1"/>
</dbReference>
<keyword evidence="4 10" id="KW-1003">Cell membrane</keyword>
<evidence type="ECO:0000256" key="6">
    <source>
        <dbReference type="ARBA" id="ARBA00022692"/>
    </source>
</evidence>
<dbReference type="SUPFAM" id="SSF54523">
    <property type="entry name" value="Pili subunits"/>
    <property type="match status" value="1"/>
</dbReference>
<dbReference type="GO" id="GO:0015031">
    <property type="term" value="P:protein transport"/>
    <property type="evidence" value="ECO:0007669"/>
    <property type="project" value="UniProtKB-KW"/>
</dbReference>
<evidence type="ECO:0000259" key="12">
    <source>
        <dbReference type="Pfam" id="PF21687"/>
    </source>
</evidence>
<evidence type="ECO:0000313" key="13">
    <source>
        <dbReference type="EMBL" id="QXZ23482.1"/>
    </source>
</evidence>
<reference evidence="13 14" key="1">
    <citation type="submission" date="2021-07" db="EMBL/GenBank/DDBJ databases">
        <title>FDA dAtabase for Regulatory Grade micrObial Sequences (FDA-ARGOS): Supporting development and validation of Infectious Disease Dx tests.</title>
        <authorList>
            <person name="Sproer C."/>
            <person name="Gronow S."/>
            <person name="Severitt S."/>
            <person name="Schroder I."/>
            <person name="Tallon L."/>
            <person name="Sadzewicz L."/>
            <person name="Zhao X."/>
            <person name="Boylan J."/>
            <person name="Ott S."/>
            <person name="Bowen H."/>
            <person name="Vavikolanu K."/>
            <person name="Mehta A."/>
            <person name="Aluvathingal J."/>
            <person name="Nadendla S."/>
            <person name="Lowell S."/>
            <person name="Myers T."/>
            <person name="Yan Y."/>
        </authorList>
    </citation>
    <scope>NUCLEOTIDE SEQUENCE [LARGE SCALE GENOMIC DNA]</scope>
    <source>
        <strain evidence="13 14">FDAARGOS_1401</strain>
    </source>
</reference>
<keyword evidence="6" id="KW-0812">Transmembrane</keyword>
<evidence type="ECO:0000256" key="7">
    <source>
        <dbReference type="ARBA" id="ARBA00022927"/>
    </source>
</evidence>
<evidence type="ECO:0000256" key="8">
    <source>
        <dbReference type="ARBA" id="ARBA00022989"/>
    </source>
</evidence>
<feature type="domain" description="T2SS protein K second SAM-like" evidence="11">
    <location>
        <begin position="215"/>
        <end position="272"/>
    </location>
</feature>
<dbReference type="Pfam" id="PF03934">
    <property type="entry name" value="T2SSK"/>
    <property type="match status" value="1"/>
</dbReference>
<evidence type="ECO:0000256" key="1">
    <source>
        <dbReference type="ARBA" id="ARBA00004533"/>
    </source>
</evidence>
<dbReference type="Proteomes" id="UP000827069">
    <property type="component" value="Chromosome"/>
</dbReference>
<dbReference type="PIRSF" id="PIRSF002786">
    <property type="entry name" value="XcpX"/>
    <property type="match status" value="1"/>
</dbReference>
<keyword evidence="5 10" id="KW-0997">Cell inner membrane</keyword>
<dbReference type="PANTHER" id="PTHR38831">
    <property type="entry name" value="TYPE II SECRETION SYSTEM PROTEIN K"/>
    <property type="match status" value="1"/>
</dbReference>
<keyword evidence="9 10" id="KW-0472">Membrane</keyword>
<evidence type="ECO:0000313" key="14">
    <source>
        <dbReference type="Proteomes" id="UP000827069"/>
    </source>
</evidence>
<keyword evidence="8" id="KW-1133">Transmembrane helix</keyword>
<keyword evidence="7" id="KW-0653">Protein transport</keyword>
<keyword evidence="14" id="KW-1185">Reference proteome</keyword>
<evidence type="ECO:0000256" key="9">
    <source>
        <dbReference type="ARBA" id="ARBA00023136"/>
    </source>
</evidence>